<dbReference type="SUPFAM" id="SSF47005">
    <property type="entry name" value="Peripheral subunit-binding domain of 2-oxo acid dehydrogenase complex"/>
    <property type="match status" value="1"/>
</dbReference>
<keyword evidence="2 7" id="KW-0808">Transferase</keyword>
<dbReference type="PANTHER" id="PTHR23151">
    <property type="entry name" value="DIHYDROLIPOAMIDE ACETYL/SUCCINYL-TRANSFERASE-RELATED"/>
    <property type="match status" value="1"/>
</dbReference>
<dbReference type="Pfam" id="PF00364">
    <property type="entry name" value="Biotin_lipoyl"/>
    <property type="match status" value="1"/>
</dbReference>
<evidence type="ECO:0000313" key="11">
    <source>
        <dbReference type="EMBL" id="ODV59076.1"/>
    </source>
</evidence>
<dbReference type="GO" id="GO:0006086">
    <property type="term" value="P:pyruvate decarboxylation to acetyl-CoA"/>
    <property type="evidence" value="ECO:0007669"/>
    <property type="project" value="EnsemblFungi"/>
</dbReference>
<dbReference type="Pfam" id="PF00198">
    <property type="entry name" value="2-oxoacid_dh"/>
    <property type="match status" value="1"/>
</dbReference>
<evidence type="ECO:0000256" key="2">
    <source>
        <dbReference type="ARBA" id="ARBA00022679"/>
    </source>
</evidence>
<dbReference type="GO" id="GO:0005739">
    <property type="term" value="C:mitochondrion"/>
    <property type="evidence" value="ECO:0007669"/>
    <property type="project" value="UniProtKB-SubCell"/>
</dbReference>
<organism evidence="11 12">
    <name type="scientific">Ascoidea rubescens DSM 1968</name>
    <dbReference type="NCBI Taxonomy" id="1344418"/>
    <lineage>
        <taxon>Eukaryota</taxon>
        <taxon>Fungi</taxon>
        <taxon>Dikarya</taxon>
        <taxon>Ascomycota</taxon>
        <taxon>Saccharomycotina</taxon>
        <taxon>Saccharomycetes</taxon>
        <taxon>Ascoideaceae</taxon>
        <taxon>Ascoidea</taxon>
    </lineage>
</organism>
<protein>
    <recommendedName>
        <fullName evidence="7">Acetyltransferase component of pyruvate dehydrogenase complex</fullName>
        <ecNumber evidence="7">2.3.1.12</ecNumber>
    </recommendedName>
</protein>
<comment type="similarity">
    <text evidence="1 7">Belongs to the 2-oxoacid dehydrogenase family.</text>
</comment>
<evidence type="ECO:0000256" key="5">
    <source>
        <dbReference type="ARBA" id="ARBA00023315"/>
    </source>
</evidence>
<dbReference type="PROSITE" id="PS51826">
    <property type="entry name" value="PSBD"/>
    <property type="match status" value="1"/>
</dbReference>
<name>A0A1D2VBR8_9ASCO</name>
<accession>A0A1D2VBR8</accession>
<feature type="domain" description="Lipoyl-binding" evidence="9">
    <location>
        <begin position="58"/>
        <end position="134"/>
    </location>
</feature>
<dbReference type="SUPFAM" id="SSF52777">
    <property type="entry name" value="CoA-dependent acyltransferases"/>
    <property type="match status" value="1"/>
</dbReference>
<evidence type="ECO:0000256" key="8">
    <source>
        <dbReference type="SAM" id="MobiDB-lite"/>
    </source>
</evidence>
<dbReference type="InParanoid" id="A0A1D2VBR8"/>
<feature type="region of interest" description="Disordered" evidence="8">
    <location>
        <begin position="230"/>
        <end position="281"/>
    </location>
</feature>
<dbReference type="FunFam" id="3.30.559.10:FF:000003">
    <property type="entry name" value="Acetyltransferase component of pyruvate dehydrogenase complex"/>
    <property type="match status" value="1"/>
</dbReference>
<dbReference type="OrthoDB" id="537444at2759"/>
<dbReference type="SUPFAM" id="SSF51230">
    <property type="entry name" value="Single hybrid motif"/>
    <property type="match status" value="1"/>
</dbReference>
<dbReference type="InterPro" id="IPR023213">
    <property type="entry name" value="CAT-like_dom_sf"/>
</dbReference>
<dbReference type="PROSITE" id="PS00189">
    <property type="entry name" value="LIPOYL"/>
    <property type="match status" value="1"/>
</dbReference>
<dbReference type="STRING" id="1344418.A0A1D2VBR8"/>
<feature type="region of interest" description="Disordered" evidence="8">
    <location>
        <begin position="148"/>
        <end position="209"/>
    </location>
</feature>
<dbReference type="InterPro" id="IPR036625">
    <property type="entry name" value="E3-bd_dom_sf"/>
</dbReference>
<evidence type="ECO:0000259" key="10">
    <source>
        <dbReference type="PROSITE" id="PS51826"/>
    </source>
</evidence>
<dbReference type="InterPro" id="IPR004167">
    <property type="entry name" value="PSBD"/>
</dbReference>
<feature type="compositionally biased region" description="Low complexity" evidence="8">
    <location>
        <begin position="164"/>
        <end position="209"/>
    </location>
</feature>
<evidence type="ECO:0000259" key="9">
    <source>
        <dbReference type="PROSITE" id="PS50968"/>
    </source>
</evidence>
<dbReference type="FunFam" id="2.40.50.100:FF:000010">
    <property type="entry name" value="Acetyltransferase component of pyruvate dehydrogenase complex"/>
    <property type="match status" value="1"/>
</dbReference>
<dbReference type="EC" id="2.3.1.12" evidence="7"/>
<keyword evidence="5 7" id="KW-0012">Acyltransferase</keyword>
<keyword evidence="4" id="KW-0809">Transit peptide</keyword>
<evidence type="ECO:0000256" key="1">
    <source>
        <dbReference type="ARBA" id="ARBA00007317"/>
    </source>
</evidence>
<comment type="function">
    <text evidence="7">The pyruvate dehydrogenase complex catalyzes the overall conversion of pyruvate to acetyl-CoA and CO(2).</text>
</comment>
<dbReference type="GO" id="GO:0004742">
    <property type="term" value="F:dihydrolipoyllysine-residue acetyltransferase activity"/>
    <property type="evidence" value="ECO:0007669"/>
    <property type="project" value="UniProtKB-UniRule"/>
</dbReference>
<dbReference type="FunCoup" id="A0A1D2VBR8">
    <property type="interactions" value="1121"/>
</dbReference>
<comment type="catalytic activity">
    <reaction evidence="7">
        <text>N(6)-[(R)-dihydrolipoyl]-L-lysyl-[protein] + acetyl-CoA = N(6)-[(R)-S(8)-acetyldihydrolipoyl]-L-lysyl-[protein] + CoA</text>
        <dbReference type="Rhea" id="RHEA:17017"/>
        <dbReference type="Rhea" id="RHEA-COMP:10475"/>
        <dbReference type="Rhea" id="RHEA-COMP:10478"/>
        <dbReference type="ChEBI" id="CHEBI:57287"/>
        <dbReference type="ChEBI" id="CHEBI:57288"/>
        <dbReference type="ChEBI" id="CHEBI:83100"/>
        <dbReference type="ChEBI" id="CHEBI:83111"/>
        <dbReference type="EC" id="2.3.1.12"/>
    </reaction>
</comment>
<keyword evidence="11" id="KW-0670">Pyruvate</keyword>
<dbReference type="Pfam" id="PF02817">
    <property type="entry name" value="E3_binding"/>
    <property type="match status" value="1"/>
</dbReference>
<evidence type="ECO:0000256" key="6">
    <source>
        <dbReference type="ARBA" id="ARBA00065810"/>
    </source>
</evidence>
<dbReference type="InterPro" id="IPR045257">
    <property type="entry name" value="E2/Pdx1"/>
</dbReference>
<evidence type="ECO:0000256" key="3">
    <source>
        <dbReference type="ARBA" id="ARBA00022823"/>
    </source>
</evidence>
<dbReference type="GO" id="GO:0045254">
    <property type="term" value="C:pyruvate dehydrogenase complex"/>
    <property type="evidence" value="ECO:0007669"/>
    <property type="project" value="UniProtKB-UniRule"/>
</dbReference>
<dbReference type="InterPro" id="IPR000089">
    <property type="entry name" value="Biotin_lipoyl"/>
</dbReference>
<gene>
    <name evidence="11" type="ORF">ASCRUDRAFT_9822</name>
</gene>
<dbReference type="CDD" id="cd06849">
    <property type="entry name" value="lipoyl_domain"/>
    <property type="match status" value="1"/>
</dbReference>
<dbReference type="PROSITE" id="PS50968">
    <property type="entry name" value="BIOTINYL_LIPOYL"/>
    <property type="match status" value="1"/>
</dbReference>
<comment type="subunit">
    <text evidence="6">Eukaryotic pyruvate dehydrogenase (PDH) complexes are organized as a core consisting of the oligomeric dihydrolipoamide acetyl-transferase (E2), around which are arranged multiple copies of pyruvate dehydrogenase (E1), dihydrolipoamide dehydrogenase (E3) and protein X (E3BP) bound by non-covalent bonds.</text>
</comment>
<proteinExistence type="inferred from homology"/>
<feature type="domain" description="Peripheral subunit-binding (PSBD)" evidence="10">
    <location>
        <begin position="212"/>
        <end position="249"/>
    </location>
</feature>
<dbReference type="Proteomes" id="UP000095038">
    <property type="component" value="Unassembled WGS sequence"/>
</dbReference>
<dbReference type="AlphaFoldDB" id="A0A1D2VBR8"/>
<dbReference type="InterPro" id="IPR006257">
    <property type="entry name" value="LAT1"/>
</dbReference>
<comment type="cofactor">
    <cofactor evidence="7">
        <name>(R)-lipoate</name>
        <dbReference type="ChEBI" id="CHEBI:83088"/>
    </cofactor>
    <text evidence="7">Binds 1 lipoyl cofactor covalently.</text>
</comment>
<dbReference type="InterPro" id="IPR011053">
    <property type="entry name" value="Single_hybrid_motif"/>
</dbReference>
<dbReference type="GeneID" id="30968892"/>
<reference evidence="12" key="1">
    <citation type="submission" date="2016-05" db="EMBL/GenBank/DDBJ databases">
        <title>Comparative genomics of biotechnologically important yeasts.</title>
        <authorList>
            <consortium name="DOE Joint Genome Institute"/>
            <person name="Riley R."/>
            <person name="Haridas S."/>
            <person name="Wolfe K.H."/>
            <person name="Lopes M.R."/>
            <person name="Hittinger C.T."/>
            <person name="Goker M."/>
            <person name="Salamov A."/>
            <person name="Wisecaver J."/>
            <person name="Long T.M."/>
            <person name="Aerts A.L."/>
            <person name="Barry K."/>
            <person name="Choi C."/>
            <person name="Clum A."/>
            <person name="Coughlan A.Y."/>
            <person name="Deshpande S."/>
            <person name="Douglass A.P."/>
            <person name="Hanson S.J."/>
            <person name="Klenk H.-P."/>
            <person name="Labutti K."/>
            <person name="Lapidus A."/>
            <person name="Lindquist E."/>
            <person name="Lipzen A."/>
            <person name="Meier-Kolthoff J.P."/>
            <person name="Ohm R.A."/>
            <person name="Otillar R.P."/>
            <person name="Pangilinan J."/>
            <person name="Peng Y."/>
            <person name="Rokas A."/>
            <person name="Rosa C.A."/>
            <person name="Scheuner C."/>
            <person name="Sibirny A.A."/>
            <person name="Slot J.C."/>
            <person name="Stielow J.B."/>
            <person name="Sun H."/>
            <person name="Kurtzman C.P."/>
            <person name="Blackwell M."/>
            <person name="Grigoriev I.V."/>
            <person name="Jeffries T.W."/>
        </authorList>
    </citation>
    <scope>NUCLEOTIDE SEQUENCE [LARGE SCALE GENOMIC DNA]</scope>
    <source>
        <strain evidence="12">DSM 1968</strain>
    </source>
</reference>
<dbReference type="Gene3D" id="2.40.50.100">
    <property type="match status" value="1"/>
</dbReference>
<dbReference type="InterPro" id="IPR003016">
    <property type="entry name" value="2-oxoA_DH_lipoyl-BS"/>
</dbReference>
<evidence type="ECO:0000256" key="4">
    <source>
        <dbReference type="ARBA" id="ARBA00022946"/>
    </source>
</evidence>
<evidence type="ECO:0000313" key="12">
    <source>
        <dbReference type="Proteomes" id="UP000095038"/>
    </source>
</evidence>
<feature type="compositionally biased region" description="Low complexity" evidence="8">
    <location>
        <begin position="256"/>
        <end position="278"/>
    </location>
</feature>
<dbReference type="RefSeq" id="XP_020045383.1">
    <property type="nucleotide sequence ID" value="XM_020195256.1"/>
</dbReference>
<dbReference type="Gene3D" id="3.30.559.10">
    <property type="entry name" value="Chloramphenicol acetyltransferase-like domain"/>
    <property type="match status" value="1"/>
</dbReference>
<comment type="subcellular location">
    <subcellularLocation>
        <location evidence="7">Mitochondrion</location>
    </subcellularLocation>
</comment>
<dbReference type="Gene3D" id="4.10.320.10">
    <property type="entry name" value="E3-binding domain"/>
    <property type="match status" value="1"/>
</dbReference>
<keyword evidence="12" id="KW-1185">Reference proteome</keyword>
<dbReference type="InterPro" id="IPR001078">
    <property type="entry name" value="2-oxoacid_DH_actylTfrase"/>
</dbReference>
<dbReference type="EMBL" id="KV454488">
    <property type="protein sequence ID" value="ODV59076.1"/>
    <property type="molecule type" value="Genomic_DNA"/>
</dbReference>
<evidence type="ECO:0000256" key="7">
    <source>
        <dbReference type="RuleBase" id="RU361137"/>
    </source>
</evidence>
<dbReference type="NCBIfam" id="TIGR01349">
    <property type="entry name" value="PDHac_trf_mito"/>
    <property type="match status" value="1"/>
</dbReference>
<keyword evidence="3 7" id="KW-0450">Lipoyl</keyword>
<sequence length="512" mass="54337">MSAIALKSKSLNPLLKCSLPILKNSHSSQLFLKNSYNYLLLNKSFSKRYASNKSYPPYTVINMPALSPTMSQGNLAVWNKSVGDKLQPGEPIAEVETDKAQMDFEFQEEGYLAKIFVDGGTKDVPVGKPIAIYVEDEADVSAFSDFTEADAGGSAPAPAPASEPAPSTSASASQPAESSAPAPVSEKPQSSPSPSPSSSSSSSSSLSPSRIFASPLAKTIALEKGIALKNITGTGPNGRITAKDVESYVPPPAPQQPSADTTPAPTTASSSAAAPSSSEDYEDIPITTMRSVIAKRLTESSQNNPSYIVSSDVSVSKLLKLRKSLNDNSNNQFKLSINDILIKAVAKTCQLVPQANSYWLENENVIRQFKNVDVSVAVATPTGLITPIVKNAHAIGLKEISSQVKDLGKRAKEGKLLPHEFQGGTITISNLGMNPAVKLFTSIINPPQSAIIAIATIEKKAIPDKANPNGFIFDDVINVTATFDHRVVDGALGGEWIKAFKKVVENPLELLL</sequence>
<dbReference type="PANTHER" id="PTHR23151:SF90">
    <property type="entry name" value="DIHYDROLIPOYLLYSINE-RESIDUE ACETYLTRANSFERASE COMPONENT OF PYRUVATE DEHYDROGENASE COMPLEX, MITOCHONDRIAL-RELATED"/>
    <property type="match status" value="1"/>
</dbReference>